<evidence type="ECO:0000256" key="2">
    <source>
        <dbReference type="ARBA" id="ARBA00022679"/>
    </source>
</evidence>
<keyword evidence="7" id="KW-1185">Reference proteome</keyword>
<dbReference type="Proteomes" id="UP001219525">
    <property type="component" value="Unassembled WGS sequence"/>
</dbReference>
<evidence type="ECO:0000259" key="5">
    <source>
        <dbReference type="Pfam" id="PF02797"/>
    </source>
</evidence>
<evidence type="ECO:0000256" key="1">
    <source>
        <dbReference type="ARBA" id="ARBA00005531"/>
    </source>
</evidence>
<evidence type="ECO:0000256" key="3">
    <source>
        <dbReference type="RuleBase" id="RU003633"/>
    </source>
</evidence>
<evidence type="ECO:0000259" key="4">
    <source>
        <dbReference type="Pfam" id="PF00195"/>
    </source>
</evidence>
<dbReference type="GO" id="GO:0016747">
    <property type="term" value="F:acyltransferase activity, transferring groups other than amino-acyl groups"/>
    <property type="evidence" value="ECO:0007669"/>
    <property type="project" value="InterPro"/>
</dbReference>
<proteinExistence type="inferred from homology"/>
<dbReference type="Gene3D" id="3.40.47.10">
    <property type="match status" value="2"/>
</dbReference>
<dbReference type="Pfam" id="PF00195">
    <property type="entry name" value="Chal_sti_synt_N"/>
    <property type="match status" value="1"/>
</dbReference>
<dbReference type="PANTHER" id="PTHR11877">
    <property type="entry name" value="HYDROXYMETHYLGLUTARYL-COA SYNTHASE"/>
    <property type="match status" value="1"/>
</dbReference>
<evidence type="ECO:0000313" key="7">
    <source>
        <dbReference type="Proteomes" id="UP001219525"/>
    </source>
</evidence>
<dbReference type="InterPro" id="IPR012328">
    <property type="entry name" value="Chalcone/stilbene_synt_C"/>
</dbReference>
<dbReference type="SUPFAM" id="SSF53901">
    <property type="entry name" value="Thiolase-like"/>
    <property type="match status" value="2"/>
</dbReference>
<dbReference type="InterPro" id="IPR001099">
    <property type="entry name" value="Chalcone/stilbene_synt_N"/>
</dbReference>
<comment type="similarity">
    <text evidence="1 3">Belongs to the thiolase-like superfamily. Chalcone/stilbene synthases family.</text>
</comment>
<feature type="domain" description="Chalcone/stilbene synthase C-terminal" evidence="5">
    <location>
        <begin position="225"/>
        <end position="369"/>
    </location>
</feature>
<name>A0AAD6YJJ8_9AGAR</name>
<dbReference type="PIRSF" id="PIRSF000451">
    <property type="entry name" value="PKS_III"/>
    <property type="match status" value="1"/>
</dbReference>
<reference evidence="6" key="1">
    <citation type="submission" date="2023-03" db="EMBL/GenBank/DDBJ databases">
        <title>Massive genome expansion in bonnet fungi (Mycena s.s.) driven by repeated elements and novel gene families across ecological guilds.</title>
        <authorList>
            <consortium name="Lawrence Berkeley National Laboratory"/>
            <person name="Harder C.B."/>
            <person name="Miyauchi S."/>
            <person name="Viragh M."/>
            <person name="Kuo A."/>
            <person name="Thoen E."/>
            <person name="Andreopoulos B."/>
            <person name="Lu D."/>
            <person name="Skrede I."/>
            <person name="Drula E."/>
            <person name="Henrissat B."/>
            <person name="Morin E."/>
            <person name="Kohler A."/>
            <person name="Barry K."/>
            <person name="LaButti K."/>
            <person name="Morin E."/>
            <person name="Salamov A."/>
            <person name="Lipzen A."/>
            <person name="Mereny Z."/>
            <person name="Hegedus B."/>
            <person name="Baldrian P."/>
            <person name="Stursova M."/>
            <person name="Weitz H."/>
            <person name="Taylor A."/>
            <person name="Grigoriev I.V."/>
            <person name="Nagy L.G."/>
            <person name="Martin F."/>
            <person name="Kauserud H."/>
        </authorList>
    </citation>
    <scope>NUCLEOTIDE SEQUENCE</scope>
    <source>
        <strain evidence="6">9144</strain>
    </source>
</reference>
<keyword evidence="3" id="KW-0012">Acyltransferase</keyword>
<keyword evidence="2 3" id="KW-0808">Transferase</keyword>
<sequence>MLKITGLGVSYPPTLVSNEELAKMAYSLYKPSAALDKVFAISTKTGIKTRSQVVTGDHPLFTQPAIPSITQISELFTQEGVKLAVRAARDALADAGLQPRDVTHLVATTCTTSSNPGYDFHVARALGLPSGVERVLLHGVGCAGGLAAVRLASRLCTSAEAGSGPVHVLVVACEVNSSFARSELECTDRDNEIRIGTVLFGDGAGAAVVSRSDDTAHPDRGAFEVVHCAHTIIPDTTDILTFDVCPEGWKETISPRLPAVVGKWIPTIYKTLLASVPPALAAQLPASPRDLDWPIHTGGAAFLRAAAEALALDQEHLRASWAVYAGHGNTSSSSVLAVLDDSRRTQAREWAVSLAFGPGLVAEVVLLRRLDFQRAASSCCGD</sequence>
<accession>A0AAD6YJJ8</accession>
<feature type="domain" description="Chalcone/stilbene synthase N-terminal" evidence="4">
    <location>
        <begin position="6"/>
        <end position="210"/>
    </location>
</feature>
<dbReference type="AlphaFoldDB" id="A0AAD6YJJ8"/>
<comment type="caution">
    <text evidence="6">The sequence shown here is derived from an EMBL/GenBank/DDBJ whole genome shotgun (WGS) entry which is preliminary data.</text>
</comment>
<dbReference type="PANTHER" id="PTHR11877:SF46">
    <property type="entry name" value="TYPE III POLYKETIDE SYNTHASE A"/>
    <property type="match status" value="1"/>
</dbReference>
<organism evidence="6 7">
    <name type="scientific">Mycena pura</name>
    <dbReference type="NCBI Taxonomy" id="153505"/>
    <lineage>
        <taxon>Eukaryota</taxon>
        <taxon>Fungi</taxon>
        <taxon>Dikarya</taxon>
        <taxon>Basidiomycota</taxon>
        <taxon>Agaricomycotina</taxon>
        <taxon>Agaricomycetes</taxon>
        <taxon>Agaricomycetidae</taxon>
        <taxon>Agaricales</taxon>
        <taxon>Marasmiineae</taxon>
        <taxon>Mycenaceae</taxon>
        <taxon>Mycena</taxon>
    </lineage>
</organism>
<dbReference type="InterPro" id="IPR016039">
    <property type="entry name" value="Thiolase-like"/>
</dbReference>
<dbReference type="GO" id="GO:0030639">
    <property type="term" value="P:polyketide biosynthetic process"/>
    <property type="evidence" value="ECO:0007669"/>
    <property type="project" value="TreeGrafter"/>
</dbReference>
<gene>
    <name evidence="6" type="ORF">GGX14DRAFT_550445</name>
</gene>
<evidence type="ECO:0000313" key="6">
    <source>
        <dbReference type="EMBL" id="KAJ7215563.1"/>
    </source>
</evidence>
<dbReference type="Pfam" id="PF02797">
    <property type="entry name" value="Chal_sti_synt_C"/>
    <property type="match status" value="1"/>
</dbReference>
<dbReference type="InterPro" id="IPR011141">
    <property type="entry name" value="Polyketide_synthase_type-III"/>
</dbReference>
<dbReference type="EMBL" id="JARJCW010000017">
    <property type="protein sequence ID" value="KAJ7215563.1"/>
    <property type="molecule type" value="Genomic_DNA"/>
</dbReference>
<protein>
    <submittedName>
        <fullName evidence="6">Type Iii polyketide Synthase</fullName>
    </submittedName>
</protein>